<dbReference type="Proteomes" id="UP000076420">
    <property type="component" value="Unassembled WGS sequence"/>
</dbReference>
<keyword evidence="2" id="KW-0732">Signal</keyword>
<accession>A0A2C9LQX0</accession>
<sequence>MELLQASACVILTVLHAVSAQSTDTPSNSSLFEEANNSTNNSSSAVFSPDNDTLTTEITVTNDSAATNVTDWATNWIENVTDSSLNQTTTTMLPITVTSKTTLSSTISTSTQAQTSSSIQEIVNTTLRIDSTTAKGGSATLIGCIYLMVLSAVVLCSL</sequence>
<feature type="compositionally biased region" description="Polar residues" evidence="1">
    <location>
        <begin position="22"/>
        <end position="31"/>
    </location>
</feature>
<proteinExistence type="predicted"/>
<evidence type="ECO:0000313" key="3">
    <source>
        <dbReference type="EnsemblMetazoa" id="BGLB033941-PA"/>
    </source>
</evidence>
<evidence type="ECO:0000313" key="4">
    <source>
        <dbReference type="Proteomes" id="UP000076420"/>
    </source>
</evidence>
<protein>
    <submittedName>
        <fullName evidence="3">Uncharacterized protein</fullName>
    </submittedName>
</protein>
<reference evidence="3" key="1">
    <citation type="submission" date="2020-05" db="UniProtKB">
        <authorList>
            <consortium name="EnsemblMetazoa"/>
        </authorList>
    </citation>
    <scope>IDENTIFICATION</scope>
    <source>
        <strain evidence="3">BB02</strain>
    </source>
</reference>
<dbReference type="VEuPathDB" id="VectorBase:BGLAX_050940"/>
<dbReference type="VEuPathDB" id="VectorBase:BGLB033941"/>
<gene>
    <name evidence="3" type="primary">106076753</name>
</gene>
<name>A0A2C9LQX0_BIOGL</name>
<feature type="chain" id="PRO_5012293582" evidence="2">
    <location>
        <begin position="21"/>
        <end position="158"/>
    </location>
</feature>
<evidence type="ECO:0000256" key="1">
    <source>
        <dbReference type="SAM" id="MobiDB-lite"/>
    </source>
</evidence>
<feature type="signal peptide" evidence="2">
    <location>
        <begin position="1"/>
        <end position="20"/>
    </location>
</feature>
<feature type="region of interest" description="Disordered" evidence="1">
    <location>
        <begin position="22"/>
        <end position="50"/>
    </location>
</feature>
<organism evidence="3 4">
    <name type="scientific">Biomphalaria glabrata</name>
    <name type="common">Bloodfluke planorb</name>
    <name type="synonym">Freshwater snail</name>
    <dbReference type="NCBI Taxonomy" id="6526"/>
    <lineage>
        <taxon>Eukaryota</taxon>
        <taxon>Metazoa</taxon>
        <taxon>Spiralia</taxon>
        <taxon>Lophotrochozoa</taxon>
        <taxon>Mollusca</taxon>
        <taxon>Gastropoda</taxon>
        <taxon>Heterobranchia</taxon>
        <taxon>Euthyneura</taxon>
        <taxon>Panpulmonata</taxon>
        <taxon>Hygrophila</taxon>
        <taxon>Lymnaeoidea</taxon>
        <taxon>Planorbidae</taxon>
        <taxon>Biomphalaria</taxon>
    </lineage>
</organism>
<dbReference type="AlphaFoldDB" id="A0A2C9LQX0"/>
<dbReference type="EnsemblMetazoa" id="BGLB033941-RA">
    <property type="protein sequence ID" value="BGLB033941-PA"/>
    <property type="gene ID" value="BGLB033941"/>
</dbReference>
<evidence type="ECO:0000256" key="2">
    <source>
        <dbReference type="SAM" id="SignalP"/>
    </source>
</evidence>